<accession>A0AAV7Y4H2</accession>
<sequence>MVFTNAPEEFSAQTLERYEWNLEQSINEFFNQNLSEQIQNEPETTNENSSEIPKWTPNKNPNQVLITNMFRDYRNEESGEIEETGFEDLLKVIEIDLLEINSLIFVWHLRAKSPGKLTRDEFVEGMITLRCDNVNDIMCRKETFLDDIKEDNHWRNFYIFAFKYSLEKPEEKFIPYNIATQLWKMVLPEKCAYYKDWLEFLQQKKYVNKNISYDVWRCFGDFILNIKKIEKSYENCEWPFLIDEFVDYYLKK</sequence>
<evidence type="ECO:0000313" key="7">
    <source>
        <dbReference type="Proteomes" id="UP001150062"/>
    </source>
</evidence>
<feature type="compositionally biased region" description="Low complexity" evidence="2">
    <location>
        <begin position="40"/>
        <end position="51"/>
    </location>
</feature>
<dbReference type="InterPro" id="IPR042460">
    <property type="entry name" value="DCN1-like_PONY"/>
</dbReference>
<dbReference type="Proteomes" id="UP001146793">
    <property type="component" value="Unassembled WGS sequence"/>
</dbReference>
<proteinExistence type="predicted"/>
<reference evidence="5" key="1">
    <citation type="submission" date="2022-08" db="EMBL/GenBank/DDBJ databases">
        <title>Novel sulfate-reducing endosymbionts in the free-living metamonad Anaeramoeba.</title>
        <authorList>
            <person name="Jerlstrom-Hultqvist J."/>
            <person name="Cepicka I."/>
            <person name="Gallot-Lavallee L."/>
            <person name="Salas-Leiva D."/>
            <person name="Curtis B.A."/>
            <person name="Zahonova K."/>
            <person name="Pipaliya S."/>
            <person name="Dacks J."/>
            <person name="Roger A.J."/>
        </authorList>
    </citation>
    <scope>NUCLEOTIDE SEQUENCE</scope>
    <source>
        <strain evidence="5">Schooner1</strain>
    </source>
</reference>
<gene>
    <name evidence="4" type="ORF">M0812_30092</name>
    <name evidence="5" type="ORF">M0813_29214</name>
</gene>
<evidence type="ECO:0000313" key="6">
    <source>
        <dbReference type="Proteomes" id="UP001146793"/>
    </source>
</evidence>
<dbReference type="PANTHER" id="PTHR12281">
    <property type="entry name" value="RP42 RELATED"/>
    <property type="match status" value="1"/>
</dbReference>
<dbReference type="Gene3D" id="1.10.238.200">
    <property type="entry name" value="Cullin, PONY binding domain"/>
    <property type="match status" value="1"/>
</dbReference>
<evidence type="ECO:0000313" key="5">
    <source>
        <dbReference type="EMBL" id="KAJ6234621.1"/>
    </source>
</evidence>
<evidence type="ECO:0000259" key="3">
    <source>
        <dbReference type="PROSITE" id="PS51229"/>
    </source>
</evidence>
<organism evidence="4 6">
    <name type="scientific">Anaeramoeba flamelloides</name>
    <dbReference type="NCBI Taxonomy" id="1746091"/>
    <lineage>
        <taxon>Eukaryota</taxon>
        <taxon>Metamonada</taxon>
        <taxon>Anaeramoebidae</taxon>
        <taxon>Anaeramoeba</taxon>
    </lineage>
</organism>
<dbReference type="GO" id="GO:0045116">
    <property type="term" value="P:protein neddylation"/>
    <property type="evidence" value="ECO:0007669"/>
    <property type="project" value="TreeGrafter"/>
</dbReference>
<dbReference type="EMBL" id="JANTQA010000076">
    <property type="protein sequence ID" value="KAJ3423559.1"/>
    <property type="molecule type" value="Genomic_DNA"/>
</dbReference>
<dbReference type="PROSITE" id="PS51229">
    <property type="entry name" value="DCUN1"/>
    <property type="match status" value="1"/>
</dbReference>
<dbReference type="PANTHER" id="PTHR12281:SF31">
    <property type="entry name" value="DCN1-LIKE PROTEIN 3"/>
    <property type="match status" value="1"/>
</dbReference>
<dbReference type="InterPro" id="IPR014764">
    <property type="entry name" value="DCN-prot"/>
</dbReference>
<evidence type="ECO:0000256" key="2">
    <source>
        <dbReference type="SAM" id="MobiDB-lite"/>
    </source>
</evidence>
<comment type="function">
    <text evidence="1">Neddylation of cullins play an essential role in the regulation of SCF-type complexes activity.</text>
</comment>
<dbReference type="AlphaFoldDB" id="A0AAV7Y4H2"/>
<protein>
    <recommendedName>
        <fullName evidence="1">Defective in cullin neddylation protein</fullName>
    </recommendedName>
</protein>
<dbReference type="GO" id="GO:0097602">
    <property type="term" value="F:cullin family protein binding"/>
    <property type="evidence" value="ECO:0007669"/>
    <property type="project" value="TreeGrafter"/>
</dbReference>
<keyword evidence="7" id="KW-1185">Reference proteome</keyword>
<reference evidence="4" key="2">
    <citation type="submission" date="2022-08" db="EMBL/GenBank/DDBJ databases">
        <title>Novel sulphate-reducing endosymbionts in the free-living metamonad Anaeramoeba.</title>
        <authorList>
            <person name="Jerlstrom-Hultqvist J."/>
            <person name="Cepicka I."/>
            <person name="Gallot-Lavallee L."/>
            <person name="Salas-Leiva D."/>
            <person name="Curtis B.A."/>
            <person name="Zahonova K."/>
            <person name="Pipaliya S."/>
            <person name="Dacks J."/>
            <person name="Roger A.J."/>
        </authorList>
    </citation>
    <scope>NUCLEOTIDE SEQUENCE</scope>
    <source>
        <strain evidence="4">Busselton2</strain>
    </source>
</reference>
<feature type="domain" description="DCUN1" evidence="3">
    <location>
        <begin position="61"/>
        <end position="250"/>
    </location>
</feature>
<evidence type="ECO:0000256" key="1">
    <source>
        <dbReference type="RuleBase" id="RU410713"/>
    </source>
</evidence>
<dbReference type="GO" id="GO:0031624">
    <property type="term" value="F:ubiquitin conjugating enzyme binding"/>
    <property type="evidence" value="ECO:0007669"/>
    <property type="project" value="TreeGrafter"/>
</dbReference>
<dbReference type="Gene3D" id="1.10.238.10">
    <property type="entry name" value="EF-hand"/>
    <property type="match status" value="1"/>
</dbReference>
<feature type="region of interest" description="Disordered" evidence="2">
    <location>
        <begin position="38"/>
        <end position="60"/>
    </location>
</feature>
<dbReference type="GO" id="GO:0000151">
    <property type="term" value="C:ubiquitin ligase complex"/>
    <property type="evidence" value="ECO:0007669"/>
    <property type="project" value="TreeGrafter"/>
</dbReference>
<evidence type="ECO:0000313" key="4">
    <source>
        <dbReference type="EMBL" id="KAJ3423559.1"/>
    </source>
</evidence>
<dbReference type="CDD" id="cd14273">
    <property type="entry name" value="UBA_TAP-C_like"/>
    <property type="match status" value="1"/>
</dbReference>
<dbReference type="GO" id="GO:0032182">
    <property type="term" value="F:ubiquitin-like protein binding"/>
    <property type="evidence" value="ECO:0007669"/>
    <property type="project" value="TreeGrafter"/>
</dbReference>
<dbReference type="InterPro" id="IPR005176">
    <property type="entry name" value="PONY_dom"/>
</dbReference>
<comment type="caution">
    <text evidence="4">The sequence shown here is derived from an EMBL/GenBank/DDBJ whole genome shotgun (WGS) entry which is preliminary data.</text>
</comment>
<dbReference type="Proteomes" id="UP001150062">
    <property type="component" value="Unassembled WGS sequence"/>
</dbReference>
<dbReference type="Pfam" id="PF03556">
    <property type="entry name" value="Cullin_binding"/>
    <property type="match status" value="1"/>
</dbReference>
<dbReference type="EMBL" id="JAOAOG010000269">
    <property type="protein sequence ID" value="KAJ6234621.1"/>
    <property type="molecule type" value="Genomic_DNA"/>
</dbReference>
<name>A0AAV7Y4H2_9EUKA</name>